<evidence type="ECO:0000256" key="2">
    <source>
        <dbReference type="ARBA" id="ARBA00006247"/>
    </source>
</evidence>
<keyword evidence="4" id="KW-0479">Metal-binding</keyword>
<dbReference type="InterPro" id="IPR002933">
    <property type="entry name" value="Peptidase_M20"/>
</dbReference>
<dbReference type="SUPFAM" id="SSF53187">
    <property type="entry name" value="Zn-dependent exopeptidases"/>
    <property type="match status" value="1"/>
</dbReference>
<keyword evidence="8" id="KW-0482">Metalloprotease</keyword>
<evidence type="ECO:0000256" key="4">
    <source>
        <dbReference type="ARBA" id="ARBA00022723"/>
    </source>
</evidence>
<dbReference type="InterPro" id="IPR050072">
    <property type="entry name" value="Peptidase_M20A"/>
</dbReference>
<evidence type="ECO:0000256" key="8">
    <source>
        <dbReference type="ARBA" id="ARBA00023049"/>
    </source>
</evidence>
<dbReference type="GO" id="GO:0016805">
    <property type="term" value="F:dipeptidase activity"/>
    <property type="evidence" value="ECO:0007669"/>
    <property type="project" value="UniProtKB-KW"/>
</dbReference>
<proteinExistence type="inferred from homology"/>
<name>A0ABT7VAA6_9ACTN</name>
<dbReference type="Gene3D" id="3.30.70.360">
    <property type="match status" value="2"/>
</dbReference>
<keyword evidence="6" id="KW-0862">Zinc</keyword>
<comment type="similarity">
    <text evidence="2">Belongs to the peptidase M20A family.</text>
</comment>
<dbReference type="EC" id="3.4.13.-" evidence="9"/>
<evidence type="ECO:0000256" key="3">
    <source>
        <dbReference type="ARBA" id="ARBA00022670"/>
    </source>
</evidence>
<comment type="cofactor">
    <cofactor evidence="1">
        <name>Zn(2+)</name>
        <dbReference type="ChEBI" id="CHEBI:29105"/>
    </cofactor>
</comment>
<organism evidence="9 10">
    <name type="scientific">Enorma phocaeensis</name>
    <dbReference type="NCBI Taxonomy" id="1871019"/>
    <lineage>
        <taxon>Bacteria</taxon>
        <taxon>Bacillati</taxon>
        <taxon>Actinomycetota</taxon>
        <taxon>Coriobacteriia</taxon>
        <taxon>Coriobacteriales</taxon>
        <taxon>Coriobacteriaceae</taxon>
        <taxon>Enorma</taxon>
    </lineage>
</organism>
<evidence type="ECO:0000313" key="9">
    <source>
        <dbReference type="EMBL" id="MDM8275329.1"/>
    </source>
</evidence>
<dbReference type="SUPFAM" id="SSF55031">
    <property type="entry name" value="Bacterial exopeptidase dimerisation domain"/>
    <property type="match status" value="1"/>
</dbReference>
<dbReference type="InterPro" id="IPR036264">
    <property type="entry name" value="Bact_exopeptidase_dim_dom"/>
</dbReference>
<keyword evidence="3" id="KW-0645">Protease</keyword>
<dbReference type="RefSeq" id="WP_289545325.1">
    <property type="nucleotide sequence ID" value="NZ_JAUDDZ010000010.1"/>
</dbReference>
<dbReference type="Gene3D" id="3.40.630.10">
    <property type="entry name" value="Zn peptidases"/>
    <property type="match status" value="1"/>
</dbReference>
<dbReference type="PANTHER" id="PTHR43808:SF31">
    <property type="entry name" value="N-ACETYL-L-CITRULLINE DEACETYLASE"/>
    <property type="match status" value="1"/>
</dbReference>
<dbReference type="Proteomes" id="UP001529421">
    <property type="component" value="Unassembled WGS sequence"/>
</dbReference>
<evidence type="ECO:0000313" key="10">
    <source>
        <dbReference type="Proteomes" id="UP001529421"/>
    </source>
</evidence>
<protein>
    <submittedName>
        <fullName evidence="9">Sapep family Mn(2+)-dependent dipeptidase</fullName>
        <ecNumber evidence="9">3.4.13.-</ecNumber>
    </submittedName>
</protein>
<reference evidence="9 10" key="2">
    <citation type="submission" date="2023-06" db="EMBL/GenBank/DDBJ databases">
        <authorList>
            <person name="Zeman M."/>
            <person name="Kubasova T."/>
            <person name="Jahodarova E."/>
            <person name="Nykrynova M."/>
            <person name="Rychlik I."/>
        </authorList>
    </citation>
    <scope>NUCLEOTIDE SEQUENCE [LARGE SCALE GENOMIC DNA]</scope>
    <source>
        <strain evidence="9 10">154_Feed</strain>
    </source>
</reference>
<dbReference type="PANTHER" id="PTHR43808">
    <property type="entry name" value="ACETYLORNITHINE DEACETYLASE"/>
    <property type="match status" value="1"/>
</dbReference>
<dbReference type="Pfam" id="PF01546">
    <property type="entry name" value="Peptidase_M20"/>
    <property type="match status" value="1"/>
</dbReference>
<dbReference type="NCBIfam" id="TIGR01887">
    <property type="entry name" value="dipeptidaselike"/>
    <property type="match status" value="1"/>
</dbReference>
<evidence type="ECO:0000256" key="5">
    <source>
        <dbReference type="ARBA" id="ARBA00022801"/>
    </source>
</evidence>
<comment type="caution">
    <text evidence="9">The sequence shown here is derived from an EMBL/GenBank/DDBJ whole genome shotgun (WGS) entry which is preliminary data.</text>
</comment>
<evidence type="ECO:0000256" key="6">
    <source>
        <dbReference type="ARBA" id="ARBA00022833"/>
    </source>
</evidence>
<dbReference type="EMBL" id="JAUDDZ010000010">
    <property type="protein sequence ID" value="MDM8275329.1"/>
    <property type="molecule type" value="Genomic_DNA"/>
</dbReference>
<dbReference type="InterPro" id="IPR010964">
    <property type="entry name" value="M20A_pepV-rel"/>
</dbReference>
<evidence type="ECO:0000256" key="1">
    <source>
        <dbReference type="ARBA" id="ARBA00001947"/>
    </source>
</evidence>
<sequence>MDAAIEAKIDAYIDEVWEDVVGDIEQLVSYPSVADAGQAEPGSPFGKPVRGALDCALGIARRLGYETSDDDGYMGIADIPGERMEHVATIAHVDVVPAGTGWATDPFAMARRDGWLLGRGVIDDKGPAVLSLYAGAFLLREGMRPRYTFLALLGCDEEVGMTDVHHYLASHEQPLFLFTPDAEFPVCNAEKGCFGAVFTSGEISGGRILSWSGAEVTNAIPGESVLEIAVDAASLPEPVSGAGRIRIEEVRPGVARIVATGIGGHASLPEGTINAIGLVVDYLREASRARAARGEEALLSAEEERFCELLARVHADTAGEGLGIASRSEAFGPLTVNGGTIDVADGHIRQAIDVRFPDSTTVASMLGALRELAGQFGATVEETRSKPPFSVGADHPAVQTLLAVYSEVTGNEAKPFSMGGGTYARNFERAVSFGPEGDEGEVPSWVGPMHGANEGANEQLLRRALKIYILAIVRLMQLDL</sequence>
<gene>
    <name evidence="9" type="ORF">QUW28_07470</name>
</gene>
<keyword evidence="10" id="KW-1185">Reference proteome</keyword>
<accession>A0ABT7VAA6</accession>
<reference evidence="10" key="1">
    <citation type="submission" date="2023-06" db="EMBL/GenBank/DDBJ databases">
        <title>Identification and characterization of horizontal gene transfer across gut microbiota members of farm animals based on homology search.</title>
        <authorList>
            <person name="Zeman M."/>
            <person name="Kubasova T."/>
            <person name="Jahodarova E."/>
            <person name="Nykrynova M."/>
            <person name="Rychlik I."/>
        </authorList>
    </citation>
    <scope>NUCLEOTIDE SEQUENCE [LARGE SCALE GENOMIC DNA]</scope>
    <source>
        <strain evidence="10">154_Feed</strain>
    </source>
</reference>
<keyword evidence="7 9" id="KW-0224">Dipeptidase</keyword>
<keyword evidence="5 9" id="KW-0378">Hydrolase</keyword>
<evidence type="ECO:0000256" key="7">
    <source>
        <dbReference type="ARBA" id="ARBA00022997"/>
    </source>
</evidence>